<protein>
    <submittedName>
        <fullName evidence="1">Uncharacterized protein</fullName>
    </submittedName>
</protein>
<organism evidence="1 2">
    <name type="scientific">Streptomyces caledonius</name>
    <dbReference type="NCBI Taxonomy" id="3134107"/>
    <lineage>
        <taxon>Bacteria</taxon>
        <taxon>Bacillati</taxon>
        <taxon>Actinomycetota</taxon>
        <taxon>Actinomycetes</taxon>
        <taxon>Kitasatosporales</taxon>
        <taxon>Streptomycetaceae</taxon>
        <taxon>Streptomyces</taxon>
    </lineage>
</organism>
<comment type="caution">
    <text evidence="1">The sequence shown here is derived from an EMBL/GenBank/DDBJ whole genome shotgun (WGS) entry which is preliminary data.</text>
</comment>
<evidence type="ECO:0000313" key="2">
    <source>
        <dbReference type="Proteomes" id="UP001382904"/>
    </source>
</evidence>
<dbReference type="EMBL" id="JBBKAM010000002">
    <property type="protein sequence ID" value="MEJ8642476.1"/>
    <property type="molecule type" value="Genomic_DNA"/>
</dbReference>
<reference evidence="1 2" key="1">
    <citation type="submission" date="2024-03" db="EMBL/GenBank/DDBJ databases">
        <title>Novel Streptomyces species of biotechnological and ecological value are a feature of Machair soil.</title>
        <authorList>
            <person name="Prole J.R."/>
            <person name="Goodfellow M."/>
            <person name="Allenby N."/>
            <person name="Ward A.C."/>
        </authorList>
    </citation>
    <scope>NUCLEOTIDE SEQUENCE [LARGE SCALE GENOMIC DNA]</scope>
    <source>
        <strain evidence="1 2">MS1.HAVA.3</strain>
    </source>
</reference>
<name>A0ABU8U3N3_9ACTN</name>
<accession>A0ABU8U3N3</accession>
<dbReference type="Proteomes" id="UP001382904">
    <property type="component" value="Unassembled WGS sequence"/>
</dbReference>
<evidence type="ECO:0000313" key="1">
    <source>
        <dbReference type="EMBL" id="MEJ8642476.1"/>
    </source>
</evidence>
<gene>
    <name evidence="1" type="ORF">WKI68_15775</name>
</gene>
<keyword evidence="2" id="KW-1185">Reference proteome</keyword>
<proteinExistence type="predicted"/>
<sequence>MRELVETARQWLAEGRAGYLARPVTEQGFGPRDPAGAVLVDARGACRRPVPGVFDAELVAEAGAMGAAAGGVSGAAGAAGTAGVTARVCEVSVLGRRPRRRS</sequence>